<keyword evidence="3" id="KW-0143">Chaperone</keyword>
<dbReference type="InterPro" id="IPR010486">
    <property type="entry name" value="HNS-dep_expression_A/B"/>
</dbReference>
<dbReference type="Gene3D" id="1.10.890.10">
    <property type="entry name" value="HNS-dependent expression A"/>
    <property type="match status" value="1"/>
</dbReference>
<dbReference type="GO" id="GO:0030288">
    <property type="term" value="C:outer membrane-bounded periplasmic space"/>
    <property type="evidence" value="ECO:0007669"/>
    <property type="project" value="InterPro"/>
</dbReference>
<evidence type="ECO:0000256" key="2">
    <source>
        <dbReference type="ARBA" id="ARBA00022764"/>
    </source>
</evidence>
<protein>
    <submittedName>
        <fullName evidence="5">HNS-dependent expression A</fullName>
    </submittedName>
</protein>
<keyword evidence="2" id="KW-0574">Periplasm</keyword>
<gene>
    <name evidence="5" type="ORF">GTP56_07930</name>
</gene>
<evidence type="ECO:0000313" key="6">
    <source>
        <dbReference type="Proteomes" id="UP000469734"/>
    </source>
</evidence>
<evidence type="ECO:0000256" key="1">
    <source>
        <dbReference type="ARBA" id="ARBA00022729"/>
    </source>
</evidence>
<dbReference type="Proteomes" id="UP000469734">
    <property type="component" value="Unassembled WGS sequence"/>
</dbReference>
<reference evidence="5 6" key="1">
    <citation type="submission" date="2019-12" db="EMBL/GenBank/DDBJ databases">
        <title>Novel species isolated from a subtropical stream in China.</title>
        <authorList>
            <person name="Lu H."/>
        </authorList>
    </citation>
    <scope>NUCLEOTIDE SEQUENCE [LARGE SCALE GENOMIC DNA]</scope>
    <source>
        <strain evidence="5 6">FT134W</strain>
    </source>
</reference>
<organism evidence="5 6">
    <name type="scientific">Duganella margarita</name>
    <dbReference type="NCBI Taxonomy" id="2692170"/>
    <lineage>
        <taxon>Bacteria</taxon>
        <taxon>Pseudomonadati</taxon>
        <taxon>Pseudomonadota</taxon>
        <taxon>Betaproteobacteria</taxon>
        <taxon>Burkholderiales</taxon>
        <taxon>Oxalobacteraceae</taxon>
        <taxon>Telluria group</taxon>
        <taxon>Duganella</taxon>
    </lineage>
</organism>
<dbReference type="GO" id="GO:0071468">
    <property type="term" value="P:cellular response to acidic pH"/>
    <property type="evidence" value="ECO:0007669"/>
    <property type="project" value="InterPro"/>
</dbReference>
<sequence length="116" mass="12682">MKVIAHIAALTLATLTASAAMAQNVEHAKPIVKTTCADYISLDETIKPRFIYYVVGHGQNGKKEAVFEEVAVDKIKPELDKFCSINLTKSAYDKVIASSVASEKAYRQQHEAAKAK</sequence>
<dbReference type="InterPro" id="IPR038303">
    <property type="entry name" value="HdeA/HdeB_sf"/>
</dbReference>
<proteinExistence type="predicted"/>
<dbReference type="EMBL" id="WWCR01000006">
    <property type="protein sequence ID" value="MYM72125.1"/>
    <property type="molecule type" value="Genomic_DNA"/>
</dbReference>
<name>A0A7X4GZL4_9BURK</name>
<evidence type="ECO:0000256" key="4">
    <source>
        <dbReference type="SAM" id="SignalP"/>
    </source>
</evidence>
<dbReference type="Pfam" id="PF06411">
    <property type="entry name" value="HdeA"/>
    <property type="match status" value="1"/>
</dbReference>
<dbReference type="RefSeq" id="WP_161049702.1">
    <property type="nucleotide sequence ID" value="NZ_WWCR01000006.1"/>
</dbReference>
<dbReference type="InterPro" id="IPR036831">
    <property type="entry name" value="HdeA_sf"/>
</dbReference>
<accession>A0A7X4GZL4</accession>
<comment type="caution">
    <text evidence="5">The sequence shown here is derived from an EMBL/GenBank/DDBJ whole genome shotgun (WGS) entry which is preliminary data.</text>
</comment>
<dbReference type="AlphaFoldDB" id="A0A7X4GZL4"/>
<evidence type="ECO:0000313" key="5">
    <source>
        <dbReference type="EMBL" id="MYM72125.1"/>
    </source>
</evidence>
<keyword evidence="1 4" id="KW-0732">Signal</keyword>
<dbReference type="SUPFAM" id="SSF47752">
    <property type="entry name" value="Protein HNS-dependent expression A, HdeA"/>
    <property type="match status" value="1"/>
</dbReference>
<feature type="chain" id="PRO_5031446160" evidence="4">
    <location>
        <begin position="23"/>
        <end position="116"/>
    </location>
</feature>
<feature type="signal peptide" evidence="4">
    <location>
        <begin position="1"/>
        <end position="22"/>
    </location>
</feature>
<evidence type="ECO:0000256" key="3">
    <source>
        <dbReference type="ARBA" id="ARBA00023186"/>
    </source>
</evidence>